<dbReference type="InterPro" id="IPR006262">
    <property type="entry name" value="Cyt_deam_tetra"/>
</dbReference>
<dbReference type="GO" id="GO:0004126">
    <property type="term" value="F:cytidine deaminase activity"/>
    <property type="evidence" value="ECO:0007669"/>
    <property type="project" value="UniProtKB-UniRule"/>
</dbReference>
<dbReference type="PROSITE" id="PS00903">
    <property type="entry name" value="CYT_DCMP_DEAMINASES_1"/>
    <property type="match status" value="1"/>
</dbReference>
<evidence type="ECO:0000313" key="16">
    <source>
        <dbReference type="Proteomes" id="UP000076580"/>
    </source>
</evidence>
<feature type="binding site" evidence="12">
    <location>
        <position position="79"/>
    </location>
    <ligand>
        <name>Zn(2+)</name>
        <dbReference type="ChEBI" id="CHEBI:29105"/>
        <note>catalytic</note>
    </ligand>
</feature>
<comment type="similarity">
    <text evidence="3 13">Belongs to the cytidine and deoxycytidylate deaminase family.</text>
</comment>
<evidence type="ECO:0000256" key="2">
    <source>
        <dbReference type="ARBA" id="ARBA00003949"/>
    </source>
</evidence>
<dbReference type="STRING" id="98403.A0A151GIN1"/>
<dbReference type="InterPro" id="IPR050202">
    <property type="entry name" value="Cyt/Deoxycyt_deaminase"/>
</dbReference>
<evidence type="ECO:0000256" key="4">
    <source>
        <dbReference type="ARBA" id="ARBA00012783"/>
    </source>
</evidence>
<comment type="cofactor">
    <cofactor evidence="1 12 13">
        <name>Zn(2+)</name>
        <dbReference type="ChEBI" id="CHEBI:29105"/>
    </cofactor>
</comment>
<name>A0A151GIN1_DRECN</name>
<feature type="domain" description="CMP/dCMP-type deaminase" evidence="14">
    <location>
        <begin position="27"/>
        <end position="161"/>
    </location>
</feature>
<feature type="binding site" evidence="11">
    <location>
        <begin position="68"/>
        <end position="74"/>
    </location>
    <ligand>
        <name>substrate</name>
    </ligand>
</feature>
<dbReference type="GO" id="GO:0072527">
    <property type="term" value="P:pyrimidine-containing compound metabolic process"/>
    <property type="evidence" value="ECO:0007669"/>
    <property type="project" value="UniProtKB-ARBA"/>
</dbReference>
<feature type="binding site" evidence="12">
    <location>
        <position position="119"/>
    </location>
    <ligand>
        <name>Zn(2+)</name>
        <dbReference type="ChEBI" id="CHEBI:29105"/>
        <note>catalytic</note>
    </ligand>
</feature>
<evidence type="ECO:0000256" key="10">
    <source>
        <dbReference type="PIRSR" id="PIRSR606262-1"/>
    </source>
</evidence>
<proteinExistence type="inferred from homology"/>
<dbReference type="EC" id="3.5.4.5" evidence="4 13"/>
<dbReference type="NCBIfam" id="TIGR01354">
    <property type="entry name" value="cyt_deam_tetra"/>
    <property type="match status" value="1"/>
</dbReference>
<keyword evidence="6 13" id="KW-0378">Hydrolase</keyword>
<evidence type="ECO:0000313" key="15">
    <source>
        <dbReference type="EMBL" id="KYK56901.1"/>
    </source>
</evidence>
<dbReference type="InterPro" id="IPR016193">
    <property type="entry name" value="Cytidine_deaminase-like"/>
</dbReference>
<dbReference type="InterPro" id="IPR002125">
    <property type="entry name" value="CMP_dCMP_dom"/>
</dbReference>
<evidence type="ECO:0000256" key="11">
    <source>
        <dbReference type="PIRSR" id="PIRSR606262-2"/>
    </source>
</evidence>
<keyword evidence="7 12" id="KW-0862">Zinc</keyword>
<dbReference type="GO" id="GO:0042802">
    <property type="term" value="F:identical protein binding"/>
    <property type="evidence" value="ECO:0007669"/>
    <property type="project" value="UniProtKB-ARBA"/>
</dbReference>
<reference evidence="15 16" key="1">
    <citation type="journal article" date="2016" name="Sci. Rep.">
        <title>Insights into Adaptations to a Near-Obligate Nematode Endoparasitic Lifestyle from the Finished Genome of Drechmeria coniospora.</title>
        <authorList>
            <person name="Zhang L."/>
            <person name="Zhou Z."/>
            <person name="Guo Q."/>
            <person name="Fokkens L."/>
            <person name="Miskei M."/>
            <person name="Pocsi I."/>
            <person name="Zhang W."/>
            <person name="Chen M."/>
            <person name="Wang L."/>
            <person name="Sun Y."/>
            <person name="Donzelli B.G."/>
            <person name="Gibson D.M."/>
            <person name="Nelson D.R."/>
            <person name="Luo J.G."/>
            <person name="Rep M."/>
            <person name="Liu H."/>
            <person name="Yang S."/>
            <person name="Wang J."/>
            <person name="Krasnoff S.B."/>
            <person name="Xu Y."/>
            <person name="Molnar I."/>
            <person name="Lin M."/>
        </authorList>
    </citation>
    <scope>NUCLEOTIDE SEQUENCE [LARGE SCALE GENOMIC DNA]</scope>
    <source>
        <strain evidence="15 16">ARSEF 6962</strain>
    </source>
</reference>
<dbReference type="GO" id="GO:0008270">
    <property type="term" value="F:zinc ion binding"/>
    <property type="evidence" value="ECO:0007669"/>
    <property type="project" value="UniProtKB-UniRule"/>
</dbReference>
<dbReference type="CDD" id="cd01283">
    <property type="entry name" value="cytidine_deaminase"/>
    <property type="match status" value="1"/>
</dbReference>
<dbReference type="InterPro" id="IPR016192">
    <property type="entry name" value="APOBEC/CMP_deaminase_Zn-bd"/>
</dbReference>
<comment type="catalytic activity">
    <reaction evidence="13">
        <text>2'-deoxycytidine + H2O + H(+) = 2'-deoxyuridine + NH4(+)</text>
        <dbReference type="Rhea" id="RHEA:13433"/>
        <dbReference type="ChEBI" id="CHEBI:15377"/>
        <dbReference type="ChEBI" id="CHEBI:15378"/>
        <dbReference type="ChEBI" id="CHEBI:15698"/>
        <dbReference type="ChEBI" id="CHEBI:16450"/>
        <dbReference type="ChEBI" id="CHEBI:28938"/>
        <dbReference type="EC" id="3.5.4.5"/>
    </reaction>
</comment>
<evidence type="ECO:0000256" key="9">
    <source>
        <dbReference type="ARBA" id="ARBA00049558"/>
    </source>
</evidence>
<evidence type="ECO:0000259" key="14">
    <source>
        <dbReference type="PROSITE" id="PS51747"/>
    </source>
</evidence>
<dbReference type="AlphaFoldDB" id="A0A151GIN1"/>
<evidence type="ECO:0000256" key="1">
    <source>
        <dbReference type="ARBA" id="ARBA00001947"/>
    </source>
</evidence>
<dbReference type="SUPFAM" id="SSF53927">
    <property type="entry name" value="Cytidine deaminase-like"/>
    <property type="match status" value="1"/>
</dbReference>
<protein>
    <recommendedName>
        <fullName evidence="4 13">Cytidine deaminase</fullName>
        <ecNumber evidence="4 13">3.5.4.5</ecNumber>
    </recommendedName>
    <alternativeName>
        <fullName evidence="8 13">Cytidine aminohydrolase</fullName>
    </alternativeName>
</protein>
<dbReference type="PANTHER" id="PTHR11644">
    <property type="entry name" value="CYTIDINE DEAMINASE"/>
    <property type="match status" value="1"/>
</dbReference>
<keyword evidence="5 12" id="KW-0479">Metal-binding</keyword>
<dbReference type="GO" id="GO:0055086">
    <property type="term" value="P:nucleobase-containing small molecule metabolic process"/>
    <property type="evidence" value="ECO:0007669"/>
    <property type="project" value="UniProtKB-ARBA"/>
</dbReference>
<dbReference type="GO" id="GO:0005829">
    <property type="term" value="C:cytosol"/>
    <property type="evidence" value="ECO:0007669"/>
    <property type="project" value="TreeGrafter"/>
</dbReference>
<dbReference type="Gene3D" id="3.40.140.10">
    <property type="entry name" value="Cytidine Deaminase, domain 2"/>
    <property type="match status" value="1"/>
</dbReference>
<sequence>MTPPEAQSSSSDVAVSSTCGKINISPEEFHELRASASAAKATAHCPYSRFRVGAAVLVANGSVVAGANVENASYPVGLCAERVALSKAVTDGTWSASSSTSAFRAIAVSTDISPPASPCGMCRQFIREFCPLSMPVIMFDKNDEYVVLTLEELLPMSFGPDQLPPAGAPGAP</sequence>
<evidence type="ECO:0000256" key="12">
    <source>
        <dbReference type="PIRSR" id="PIRSR606262-3"/>
    </source>
</evidence>
<dbReference type="Pfam" id="PF00383">
    <property type="entry name" value="dCMP_cyt_deam_1"/>
    <property type="match status" value="1"/>
</dbReference>
<dbReference type="InParanoid" id="A0A151GIN1"/>
<dbReference type="NCBIfam" id="NF004064">
    <property type="entry name" value="PRK05578.1"/>
    <property type="match status" value="1"/>
</dbReference>
<dbReference type="PANTHER" id="PTHR11644:SF2">
    <property type="entry name" value="CYTIDINE DEAMINASE"/>
    <property type="match status" value="1"/>
</dbReference>
<comment type="caution">
    <text evidence="15">The sequence shown here is derived from an EMBL/GenBank/DDBJ whole genome shotgun (WGS) entry which is preliminary data.</text>
</comment>
<dbReference type="PROSITE" id="PS51747">
    <property type="entry name" value="CYT_DCMP_DEAMINASES_2"/>
    <property type="match status" value="1"/>
</dbReference>
<dbReference type="Proteomes" id="UP000076580">
    <property type="component" value="Chromosome 02"/>
</dbReference>
<feature type="binding site" evidence="12">
    <location>
        <position position="122"/>
    </location>
    <ligand>
        <name>Zn(2+)</name>
        <dbReference type="ChEBI" id="CHEBI:29105"/>
        <note>catalytic</note>
    </ligand>
</feature>
<dbReference type="GeneID" id="63716550"/>
<dbReference type="EMBL" id="LAYC01000002">
    <property type="protein sequence ID" value="KYK56901.1"/>
    <property type="molecule type" value="Genomic_DNA"/>
</dbReference>
<evidence type="ECO:0000256" key="5">
    <source>
        <dbReference type="ARBA" id="ARBA00022723"/>
    </source>
</evidence>
<accession>A0A151GIN1</accession>
<dbReference type="FunCoup" id="A0A151GIN1">
    <property type="interactions" value="140"/>
</dbReference>
<evidence type="ECO:0000256" key="7">
    <source>
        <dbReference type="ARBA" id="ARBA00022833"/>
    </source>
</evidence>
<feature type="active site" description="Proton donor" evidence="10">
    <location>
        <position position="81"/>
    </location>
</feature>
<evidence type="ECO:0000256" key="8">
    <source>
        <dbReference type="ARBA" id="ARBA00032005"/>
    </source>
</evidence>
<keyword evidence="16" id="KW-1185">Reference proteome</keyword>
<comment type="function">
    <text evidence="2 13">This enzyme scavenges exogenous and endogenous cytidine and 2'-deoxycytidine for UMP synthesis.</text>
</comment>
<comment type="catalytic activity">
    <reaction evidence="9 13">
        <text>cytidine + H2O + H(+) = uridine + NH4(+)</text>
        <dbReference type="Rhea" id="RHEA:16069"/>
        <dbReference type="ChEBI" id="CHEBI:15377"/>
        <dbReference type="ChEBI" id="CHEBI:15378"/>
        <dbReference type="ChEBI" id="CHEBI:16704"/>
        <dbReference type="ChEBI" id="CHEBI:17562"/>
        <dbReference type="ChEBI" id="CHEBI:28938"/>
        <dbReference type="EC" id="3.5.4.5"/>
    </reaction>
</comment>
<evidence type="ECO:0000256" key="13">
    <source>
        <dbReference type="RuleBase" id="RU364006"/>
    </source>
</evidence>
<evidence type="ECO:0000256" key="3">
    <source>
        <dbReference type="ARBA" id="ARBA00006576"/>
    </source>
</evidence>
<organism evidence="15 16">
    <name type="scientific">Drechmeria coniospora</name>
    <name type="common">Nematophagous fungus</name>
    <name type="synonym">Meria coniospora</name>
    <dbReference type="NCBI Taxonomy" id="98403"/>
    <lineage>
        <taxon>Eukaryota</taxon>
        <taxon>Fungi</taxon>
        <taxon>Dikarya</taxon>
        <taxon>Ascomycota</taxon>
        <taxon>Pezizomycotina</taxon>
        <taxon>Sordariomycetes</taxon>
        <taxon>Hypocreomycetidae</taxon>
        <taxon>Hypocreales</taxon>
        <taxon>Ophiocordycipitaceae</taxon>
        <taxon>Drechmeria</taxon>
    </lineage>
</organism>
<gene>
    <name evidence="15" type="ORF">DCS_03907</name>
</gene>
<dbReference type="RefSeq" id="XP_040656253.1">
    <property type="nucleotide sequence ID" value="XM_040801220.1"/>
</dbReference>
<dbReference type="FunFam" id="3.40.140.10:FF:000008">
    <property type="entry name" value="Cytidine deaminase"/>
    <property type="match status" value="1"/>
</dbReference>
<evidence type="ECO:0000256" key="6">
    <source>
        <dbReference type="ARBA" id="ARBA00022801"/>
    </source>
</evidence>